<dbReference type="EMBL" id="AUSU01003903">
    <property type="protein sequence ID" value="EPS66030.1"/>
    <property type="molecule type" value="Genomic_DNA"/>
</dbReference>
<reference evidence="11 12" key="1">
    <citation type="journal article" date="2013" name="BMC Genomics">
        <title>The miniature genome of a carnivorous plant Genlisea aurea contains a low number of genes and short non-coding sequences.</title>
        <authorList>
            <person name="Leushkin E.V."/>
            <person name="Sutormin R.A."/>
            <person name="Nabieva E.R."/>
            <person name="Penin A.A."/>
            <person name="Kondrashov A.S."/>
            <person name="Logacheva M.D."/>
        </authorList>
    </citation>
    <scope>NUCLEOTIDE SEQUENCE [LARGE SCALE GENOMIC DNA]</scope>
</reference>
<evidence type="ECO:0000256" key="9">
    <source>
        <dbReference type="SAM" id="MobiDB-lite"/>
    </source>
</evidence>
<evidence type="ECO:0000256" key="7">
    <source>
        <dbReference type="ARBA" id="ARBA00022989"/>
    </source>
</evidence>
<organism evidence="11 12">
    <name type="scientific">Genlisea aurea</name>
    <dbReference type="NCBI Taxonomy" id="192259"/>
    <lineage>
        <taxon>Eukaryota</taxon>
        <taxon>Viridiplantae</taxon>
        <taxon>Streptophyta</taxon>
        <taxon>Embryophyta</taxon>
        <taxon>Tracheophyta</taxon>
        <taxon>Spermatophyta</taxon>
        <taxon>Magnoliopsida</taxon>
        <taxon>eudicotyledons</taxon>
        <taxon>Gunneridae</taxon>
        <taxon>Pentapetalae</taxon>
        <taxon>asterids</taxon>
        <taxon>lamiids</taxon>
        <taxon>Lamiales</taxon>
        <taxon>Lentibulariaceae</taxon>
        <taxon>Genlisea</taxon>
    </lineage>
</organism>
<dbReference type="GO" id="GO:0009535">
    <property type="term" value="C:chloroplast thylakoid membrane"/>
    <property type="evidence" value="ECO:0007669"/>
    <property type="project" value="UniProtKB-ARBA"/>
</dbReference>
<comment type="subcellular location">
    <subcellularLocation>
        <location evidence="2">Membrane</location>
    </subcellularLocation>
    <subcellularLocation>
        <location evidence="1">Plastid</location>
        <location evidence="1">Chloroplast</location>
    </subcellularLocation>
</comment>
<protein>
    <recommendedName>
        <fullName evidence="13">Rhodanese domain-containing protein</fullName>
    </recommendedName>
</protein>
<dbReference type="FunFam" id="3.40.250.10:FF:000044">
    <property type="entry name" value="Rhodanese-like domain-containing protein 4, chloroplastic"/>
    <property type="match status" value="1"/>
</dbReference>
<keyword evidence="6" id="KW-0809">Transit peptide</keyword>
<keyword evidence="7" id="KW-1133">Transmembrane helix</keyword>
<keyword evidence="5" id="KW-0812">Transmembrane</keyword>
<dbReference type="SUPFAM" id="SSF52821">
    <property type="entry name" value="Rhodanese/Cell cycle control phosphatase"/>
    <property type="match status" value="1"/>
</dbReference>
<dbReference type="PANTHER" id="PTHR47377:SF1">
    <property type="entry name" value="RHODANESE-LIKE DOMAIN-CONTAINING PROTEIN 4, CHLOROPLASTIC"/>
    <property type="match status" value="1"/>
</dbReference>
<dbReference type="Gene3D" id="3.40.250.10">
    <property type="entry name" value="Rhodanese-like domain"/>
    <property type="match status" value="1"/>
</dbReference>
<dbReference type="OrthoDB" id="1927399at2759"/>
<keyword evidence="8" id="KW-0472">Membrane</keyword>
<evidence type="ECO:0000256" key="2">
    <source>
        <dbReference type="ARBA" id="ARBA00004370"/>
    </source>
</evidence>
<dbReference type="AlphaFoldDB" id="S8CGS2"/>
<feature type="chain" id="PRO_5004549094" description="Rhodanese domain-containing protein" evidence="10">
    <location>
        <begin position="20"/>
        <end position="390"/>
    </location>
</feature>
<evidence type="ECO:0000313" key="12">
    <source>
        <dbReference type="Proteomes" id="UP000015453"/>
    </source>
</evidence>
<evidence type="ECO:0008006" key="13">
    <source>
        <dbReference type="Google" id="ProtNLM"/>
    </source>
</evidence>
<keyword evidence="4" id="KW-0934">Plastid</keyword>
<keyword evidence="10" id="KW-0732">Signal</keyword>
<evidence type="ECO:0000256" key="4">
    <source>
        <dbReference type="ARBA" id="ARBA00022640"/>
    </source>
</evidence>
<evidence type="ECO:0000256" key="10">
    <source>
        <dbReference type="SAM" id="SignalP"/>
    </source>
</evidence>
<evidence type="ECO:0000313" key="11">
    <source>
        <dbReference type="EMBL" id="EPS66030.1"/>
    </source>
</evidence>
<feature type="non-terminal residue" evidence="11">
    <location>
        <position position="1"/>
    </location>
</feature>
<evidence type="ECO:0000256" key="5">
    <source>
        <dbReference type="ARBA" id="ARBA00022692"/>
    </source>
</evidence>
<accession>S8CGS2</accession>
<dbReference type="InterPro" id="IPR036873">
    <property type="entry name" value="Rhodanese-like_dom_sf"/>
</dbReference>
<evidence type="ECO:0000256" key="8">
    <source>
        <dbReference type="ARBA" id="ARBA00023136"/>
    </source>
</evidence>
<dbReference type="InterPro" id="IPR044240">
    <property type="entry name" value="STR4-like"/>
</dbReference>
<name>S8CGS2_9LAMI</name>
<feature type="signal peptide" evidence="10">
    <location>
        <begin position="1"/>
        <end position="19"/>
    </location>
</feature>
<sequence length="390" mass="40854">RTLSGGLALLSSLLGSGIAKSLTYEQALEQSSPAGVDFDFDFDFTGVESFTTFAAENPAIVAGGVAVFAVPLLVSLLLGKPRAWGVDSARNAYLKLGEDPAAQLLDIRSPGDIGQSGSPDISGLKKKPAAVLYRGEDKPGFLKKLSAKFKEPENTTLFILDKFDGNSELVAELATANGFKAAYAIKDGAEGPRGWKNSNLPWRSPKKGFNLDFRATFEFLDDFEQDLEETLPVALGVAAAAGLGLVAFTEVDVLLQILGSAALVQFVTTKLLFAEDRKKTIQQFEEVLNTKVAPKELVGDIQVIGKALLPSPVTATSKALPAPAAFSGDAKYEESNSAPPSGAAEGVPEASGGNSVHKPGGGSTAAAPVLSPYPNYPDYKPPTSPIPSQP</sequence>
<proteinExistence type="predicted"/>
<gene>
    <name evidence="11" type="ORF">M569_08743</name>
</gene>
<feature type="compositionally biased region" description="Pro residues" evidence="9">
    <location>
        <begin position="379"/>
        <end position="390"/>
    </location>
</feature>
<evidence type="ECO:0000256" key="3">
    <source>
        <dbReference type="ARBA" id="ARBA00022528"/>
    </source>
</evidence>
<keyword evidence="12" id="KW-1185">Reference proteome</keyword>
<keyword evidence="3" id="KW-0150">Chloroplast</keyword>
<evidence type="ECO:0000256" key="1">
    <source>
        <dbReference type="ARBA" id="ARBA00004229"/>
    </source>
</evidence>
<dbReference type="Proteomes" id="UP000015453">
    <property type="component" value="Unassembled WGS sequence"/>
</dbReference>
<evidence type="ECO:0000256" key="6">
    <source>
        <dbReference type="ARBA" id="ARBA00022946"/>
    </source>
</evidence>
<comment type="caution">
    <text evidence="11">The sequence shown here is derived from an EMBL/GenBank/DDBJ whole genome shotgun (WGS) entry which is preliminary data.</text>
</comment>
<dbReference type="PANTHER" id="PTHR47377">
    <property type="entry name" value="RHODANESE-LIKE DOMAIN-CONTAINING PROTEIN 4, CHLOROPLASTIC"/>
    <property type="match status" value="1"/>
</dbReference>
<feature type="region of interest" description="Disordered" evidence="9">
    <location>
        <begin position="330"/>
        <end position="390"/>
    </location>
</feature>